<dbReference type="RefSeq" id="WP_182548560.1">
    <property type="nucleotide sequence ID" value="NZ_JACGXN010000001.1"/>
</dbReference>
<feature type="signal peptide" evidence="1">
    <location>
        <begin position="1"/>
        <end position="27"/>
    </location>
</feature>
<organism evidence="2 3">
    <name type="scientific">Phyllobacterium myrsinacearum</name>
    <dbReference type="NCBI Taxonomy" id="28101"/>
    <lineage>
        <taxon>Bacteria</taxon>
        <taxon>Pseudomonadati</taxon>
        <taxon>Pseudomonadota</taxon>
        <taxon>Alphaproteobacteria</taxon>
        <taxon>Hyphomicrobiales</taxon>
        <taxon>Phyllobacteriaceae</taxon>
        <taxon>Phyllobacterium</taxon>
    </lineage>
</organism>
<evidence type="ECO:0000256" key="1">
    <source>
        <dbReference type="SAM" id="SignalP"/>
    </source>
</evidence>
<evidence type="ECO:0000313" key="2">
    <source>
        <dbReference type="EMBL" id="MBA8877965.1"/>
    </source>
</evidence>
<accession>A0A839EI78</accession>
<dbReference type="EMBL" id="JACGXN010000001">
    <property type="protein sequence ID" value="MBA8877965.1"/>
    <property type="molecule type" value="Genomic_DNA"/>
</dbReference>
<keyword evidence="3" id="KW-1185">Reference proteome</keyword>
<reference evidence="2 3" key="1">
    <citation type="submission" date="2020-07" db="EMBL/GenBank/DDBJ databases">
        <title>Genomic Encyclopedia of Type Strains, Phase IV (KMG-V): Genome sequencing to study the core and pangenomes of soil and plant-associated prokaryotes.</title>
        <authorList>
            <person name="Whitman W."/>
        </authorList>
    </citation>
    <scope>NUCLEOTIDE SEQUENCE [LARGE SCALE GENOMIC DNA]</scope>
    <source>
        <strain evidence="2 3">AN3</strain>
    </source>
</reference>
<sequence length="134" mass="14393">MFAFRKHTVTLLLSGLTIFIVTQSAAAYDVNVRDAYGDEYGNVIVQDPDGPKMIFVGAAAVKSDTLGRELRKQVRVYKRAKGPAIISPPADPYVIGVIPAPNTGCDAPIVVRGRGYMYGIDRGEIPILGIPGCQ</sequence>
<comment type="caution">
    <text evidence="2">The sequence shown here is derived from an EMBL/GenBank/DDBJ whole genome shotgun (WGS) entry which is preliminary data.</text>
</comment>
<name>A0A839EI78_9HYPH</name>
<proteinExistence type="predicted"/>
<dbReference type="Proteomes" id="UP000549052">
    <property type="component" value="Unassembled WGS sequence"/>
</dbReference>
<evidence type="ECO:0000313" key="3">
    <source>
        <dbReference type="Proteomes" id="UP000549052"/>
    </source>
</evidence>
<protein>
    <submittedName>
        <fullName evidence="2">Uncharacterized protein</fullName>
    </submittedName>
</protein>
<gene>
    <name evidence="2" type="ORF">FHW16_001647</name>
</gene>
<keyword evidence="1" id="KW-0732">Signal</keyword>
<feature type="chain" id="PRO_5032322648" evidence="1">
    <location>
        <begin position="28"/>
        <end position="134"/>
    </location>
</feature>
<dbReference type="AlphaFoldDB" id="A0A839EI78"/>